<accession>A0A4R8THS1</accession>
<dbReference type="EMBL" id="QAPF01000086">
    <property type="protein sequence ID" value="TEA17454.1"/>
    <property type="molecule type" value="Genomic_DNA"/>
</dbReference>
<reference evidence="1 2" key="1">
    <citation type="submission" date="2018-11" db="EMBL/GenBank/DDBJ databases">
        <title>Genome sequence and assembly of Colletotrichum sidae.</title>
        <authorList>
            <person name="Gan P."/>
            <person name="Shirasu K."/>
        </authorList>
    </citation>
    <scope>NUCLEOTIDE SEQUENCE [LARGE SCALE GENOMIC DNA]</scope>
    <source>
        <strain evidence="1 2">CBS 518.97</strain>
    </source>
</reference>
<evidence type="ECO:0000313" key="2">
    <source>
        <dbReference type="Proteomes" id="UP000295604"/>
    </source>
</evidence>
<sequence>MPVVHGGAPAHFRNRQDFINHFTVANAGPESTHVVDPEDLEAVGEDEIKAVFGVVFHAESREDGEGGMHATGAGHYHEVCRRVEGEWWLKRLWMKRCFWKVRGGVGVMGERWHVSPVFGVLWMSGWGAS</sequence>
<dbReference type="Proteomes" id="UP000295604">
    <property type="component" value="Unassembled WGS sequence"/>
</dbReference>
<organism evidence="1 2">
    <name type="scientific">Colletotrichum sidae</name>
    <dbReference type="NCBI Taxonomy" id="1347389"/>
    <lineage>
        <taxon>Eukaryota</taxon>
        <taxon>Fungi</taxon>
        <taxon>Dikarya</taxon>
        <taxon>Ascomycota</taxon>
        <taxon>Pezizomycotina</taxon>
        <taxon>Sordariomycetes</taxon>
        <taxon>Hypocreomycetidae</taxon>
        <taxon>Glomerellales</taxon>
        <taxon>Glomerellaceae</taxon>
        <taxon>Colletotrichum</taxon>
        <taxon>Colletotrichum orbiculare species complex</taxon>
    </lineage>
</organism>
<evidence type="ECO:0000313" key="1">
    <source>
        <dbReference type="EMBL" id="TEA17454.1"/>
    </source>
</evidence>
<gene>
    <name evidence="1" type="ORF">C8034_v009120</name>
</gene>
<comment type="caution">
    <text evidence="1">The sequence shown here is derived from an EMBL/GenBank/DDBJ whole genome shotgun (WGS) entry which is preliminary data.</text>
</comment>
<dbReference type="InterPro" id="IPR032710">
    <property type="entry name" value="NTF2-like_dom_sf"/>
</dbReference>
<dbReference type="Gene3D" id="3.10.450.50">
    <property type="match status" value="1"/>
</dbReference>
<name>A0A4R8THS1_9PEZI</name>
<evidence type="ECO:0008006" key="3">
    <source>
        <dbReference type="Google" id="ProtNLM"/>
    </source>
</evidence>
<dbReference type="AlphaFoldDB" id="A0A4R8THS1"/>
<keyword evidence="2" id="KW-1185">Reference proteome</keyword>
<protein>
    <recommendedName>
        <fullName evidence="3">SnoaL-like domain-containing protein</fullName>
    </recommendedName>
</protein>
<dbReference type="SUPFAM" id="SSF54427">
    <property type="entry name" value="NTF2-like"/>
    <property type="match status" value="1"/>
</dbReference>
<proteinExistence type="predicted"/>